<dbReference type="InterPro" id="IPR006694">
    <property type="entry name" value="Fatty_acid_hydroxylase"/>
</dbReference>
<evidence type="ECO:0000259" key="6">
    <source>
        <dbReference type="Pfam" id="PF04116"/>
    </source>
</evidence>
<keyword evidence="2 5" id="KW-0812">Transmembrane</keyword>
<dbReference type="RefSeq" id="WP_155189812.1">
    <property type="nucleotide sequence ID" value="NZ_BAAAEA010000001.1"/>
</dbReference>
<dbReference type="Proteomes" id="UP001157914">
    <property type="component" value="Unassembled WGS sequence"/>
</dbReference>
<comment type="caution">
    <text evidence="7">The sequence shown here is derived from an EMBL/GenBank/DDBJ whole genome shotgun (WGS) entry which is preliminary data.</text>
</comment>
<comment type="subcellular location">
    <subcellularLocation>
        <location evidence="1">Membrane</location>
    </subcellularLocation>
</comment>
<feature type="domain" description="Fatty acid hydroxylase" evidence="6">
    <location>
        <begin position="105"/>
        <end position="237"/>
    </location>
</feature>
<keyword evidence="4 5" id="KW-0472">Membrane</keyword>
<dbReference type="Pfam" id="PF04116">
    <property type="entry name" value="FA_hydroxylase"/>
    <property type="match status" value="1"/>
</dbReference>
<name>A0ABY1PKD9_9HYPH</name>
<gene>
    <name evidence="7" type="ORF">SAMN06265374_3840</name>
</gene>
<organism evidence="7 8">
    <name type="scientific">Roseibium denhamense</name>
    <dbReference type="NCBI Taxonomy" id="76305"/>
    <lineage>
        <taxon>Bacteria</taxon>
        <taxon>Pseudomonadati</taxon>
        <taxon>Pseudomonadota</taxon>
        <taxon>Alphaproteobacteria</taxon>
        <taxon>Hyphomicrobiales</taxon>
        <taxon>Stappiaceae</taxon>
        <taxon>Roseibium</taxon>
    </lineage>
</organism>
<evidence type="ECO:0000256" key="4">
    <source>
        <dbReference type="ARBA" id="ARBA00023136"/>
    </source>
</evidence>
<accession>A0ABY1PKD9</accession>
<evidence type="ECO:0000256" key="5">
    <source>
        <dbReference type="SAM" id="Phobius"/>
    </source>
</evidence>
<dbReference type="EMBL" id="FXTT01000005">
    <property type="protein sequence ID" value="SMP33771.1"/>
    <property type="molecule type" value="Genomic_DNA"/>
</dbReference>
<sequence>MLDWLSHYTGTGIWAFAALFCMLYAVSITVLFATGLTMTALNKRHPDRKIQKRAPTHDALRDIKSSMVQLSITSTCLAIGLYAQMRGWTLFDPFGLSWWSVPVFFVLSLVLHDTWFYWGHRILHTKMFYRFHKPHHMTITPTVWSNDAGSSVDTLFAHSYYALVLFVVPMPPLVFLGHRLFDQVSAAIGHCGYEHFAAPSARKPWPLLCTLYHDQHHQYFVYNYANYFSFWDRLCGTIHPTYDGKVEGFEQLYAGQKQDAAE</sequence>
<evidence type="ECO:0000256" key="1">
    <source>
        <dbReference type="ARBA" id="ARBA00004370"/>
    </source>
</evidence>
<evidence type="ECO:0000256" key="3">
    <source>
        <dbReference type="ARBA" id="ARBA00022989"/>
    </source>
</evidence>
<evidence type="ECO:0000256" key="2">
    <source>
        <dbReference type="ARBA" id="ARBA00022692"/>
    </source>
</evidence>
<proteinExistence type="predicted"/>
<reference evidence="7 8" key="1">
    <citation type="submission" date="2017-05" db="EMBL/GenBank/DDBJ databases">
        <authorList>
            <person name="Varghese N."/>
            <person name="Submissions S."/>
        </authorList>
    </citation>
    <scope>NUCLEOTIDE SEQUENCE [LARGE SCALE GENOMIC DNA]</scope>
    <source>
        <strain evidence="7 8">DSM 15949</strain>
    </source>
</reference>
<dbReference type="InterPro" id="IPR050307">
    <property type="entry name" value="Sterol_Desaturase_Related"/>
</dbReference>
<keyword evidence="3 5" id="KW-1133">Transmembrane helix</keyword>
<evidence type="ECO:0000313" key="8">
    <source>
        <dbReference type="Proteomes" id="UP001157914"/>
    </source>
</evidence>
<dbReference type="PANTHER" id="PTHR11863">
    <property type="entry name" value="STEROL DESATURASE"/>
    <property type="match status" value="1"/>
</dbReference>
<feature type="transmembrane region" description="Helical" evidence="5">
    <location>
        <begin position="96"/>
        <end position="118"/>
    </location>
</feature>
<keyword evidence="8" id="KW-1185">Reference proteome</keyword>
<evidence type="ECO:0000313" key="7">
    <source>
        <dbReference type="EMBL" id="SMP33771.1"/>
    </source>
</evidence>
<feature type="transmembrane region" description="Helical" evidence="5">
    <location>
        <begin position="12"/>
        <end position="42"/>
    </location>
</feature>
<protein>
    <submittedName>
        <fullName evidence="7">Sterol desaturase/sphingolipid hydroxylase, fatty acid hydroxylase superfamily</fullName>
    </submittedName>
</protein>